<keyword evidence="1" id="KW-1133">Transmembrane helix</keyword>
<feature type="transmembrane region" description="Helical" evidence="1">
    <location>
        <begin position="7"/>
        <end position="24"/>
    </location>
</feature>
<name>A0A429G2D6_9CREN</name>
<protein>
    <submittedName>
        <fullName evidence="2">Uncharacterized protein</fullName>
    </submittedName>
</protein>
<proteinExistence type="predicted"/>
<comment type="caution">
    <text evidence="2">The sequence shown here is derived from an EMBL/GenBank/DDBJ whole genome shotgun (WGS) entry which is preliminary data.</text>
</comment>
<evidence type="ECO:0000313" key="3">
    <source>
        <dbReference type="Proteomes" id="UP000278149"/>
    </source>
</evidence>
<dbReference type="EMBL" id="RCOR01000037">
    <property type="protein sequence ID" value="RSN67987.1"/>
    <property type="molecule type" value="Genomic_DNA"/>
</dbReference>
<keyword evidence="1" id="KW-0812">Transmembrane</keyword>
<dbReference type="Proteomes" id="UP000278149">
    <property type="component" value="Unassembled WGS sequence"/>
</dbReference>
<organism evidence="2 3">
    <name type="scientific">Candidatus Korarchaeum cryptofilum</name>
    <dbReference type="NCBI Taxonomy" id="498846"/>
    <lineage>
        <taxon>Archaea</taxon>
        <taxon>Thermoproteota</taxon>
        <taxon>Candidatus Korarchaeia</taxon>
        <taxon>Candidatus Korarchaeales</taxon>
        <taxon>Candidatus Korarchaeaceae</taxon>
        <taxon>Candidatus Korarchaeum</taxon>
    </lineage>
</organism>
<reference evidence="2 3" key="1">
    <citation type="submission" date="2018-10" db="EMBL/GenBank/DDBJ databases">
        <title>Co-occurring genomic capacity for anaerobic methane metabolism and dissimilatory sulfite reduction discovered in the Korarchaeota.</title>
        <authorList>
            <person name="Mckay L.J."/>
            <person name="Dlakic M."/>
            <person name="Fields M.W."/>
            <person name="Delmont T.O."/>
            <person name="Eren A.M."/>
            <person name="Jay Z.J."/>
            <person name="Klingelsmith K.B."/>
            <person name="Rusch D.B."/>
            <person name="Inskeep W.P."/>
        </authorList>
    </citation>
    <scope>NUCLEOTIDE SEQUENCE [LARGE SCALE GENOMIC DNA]</scope>
    <source>
        <strain evidence="2 3">WS</strain>
    </source>
</reference>
<sequence length="118" mass="12697">MRSDERRGLLFVACMFIGAGIGSIFGRPDVGGAIGMGFGFLLMALIREKNVEVTPLTISLPRTFAQLSPLVLGALMISCGSFLIYRPELIYPYLAGIGTILVGFLILLAGLIGFRRSE</sequence>
<feature type="transmembrane region" description="Helical" evidence="1">
    <location>
        <begin position="91"/>
        <end position="114"/>
    </location>
</feature>
<dbReference type="RefSeq" id="WP_125742202.1">
    <property type="nucleotide sequence ID" value="NZ_RCOR01000037.1"/>
</dbReference>
<gene>
    <name evidence="2" type="ORF">D9Q81_06790</name>
</gene>
<feature type="transmembrane region" description="Helical" evidence="1">
    <location>
        <begin position="30"/>
        <end position="46"/>
    </location>
</feature>
<evidence type="ECO:0000313" key="2">
    <source>
        <dbReference type="EMBL" id="RSN67987.1"/>
    </source>
</evidence>
<dbReference type="AlphaFoldDB" id="A0A429G2D6"/>
<evidence type="ECO:0000256" key="1">
    <source>
        <dbReference type="SAM" id="Phobius"/>
    </source>
</evidence>
<feature type="transmembrane region" description="Helical" evidence="1">
    <location>
        <begin position="67"/>
        <end position="85"/>
    </location>
</feature>
<keyword evidence="1" id="KW-0472">Membrane</keyword>
<accession>A0A429G2D6</accession>